<accession>A0A1Y3TWI2</accession>
<name>A0A1Y3TWI2_9FIRM</name>
<protein>
    <recommendedName>
        <fullName evidence="3">Leucine-rich repeat domain-containing protein</fullName>
    </recommendedName>
</protein>
<sequence length="306" mass="35542">MGKNIDCNNNDFEIKGIKLVKYHGKNKNVLVPKEVRFVLKGAFENCDFIEYITFQSNLYQIEKKAFAGCTNLKSIILPDEVDFMEEGAFSGCSSLEKIIIPKGVYTIFPDTFQNCQSLKKITLPDTIAYFGTFSDNMEKMTIIAHKGTFAEEYAKKSGCMYMPLEERGENGFYPFFTEGRPVVFYNFDKGIKKLIIDKSAFVDFPGFQYPEVIMKYYRAENLPNKIRFRVEFVKKESGYIVIWNIQPDGWYYFGDSSEGEHVELYASLNDLGEFTSKFHLYKVGVRKYENTDLEEQENDEILKRKN</sequence>
<dbReference type="PANTHER" id="PTHR45661:SF3">
    <property type="entry name" value="IG-LIKE DOMAIN-CONTAINING PROTEIN"/>
    <property type="match status" value="1"/>
</dbReference>
<evidence type="ECO:0008006" key="3">
    <source>
        <dbReference type="Google" id="ProtNLM"/>
    </source>
</evidence>
<proteinExistence type="predicted"/>
<evidence type="ECO:0000313" key="1">
    <source>
        <dbReference type="EMBL" id="OUN40821.1"/>
    </source>
</evidence>
<dbReference type="AlphaFoldDB" id="A0A1Y3TWI2"/>
<comment type="caution">
    <text evidence="1">The sequence shown here is derived from an EMBL/GenBank/DDBJ whole genome shotgun (WGS) entry which is preliminary data.</text>
</comment>
<reference evidence="2" key="1">
    <citation type="submission" date="2017-04" db="EMBL/GenBank/DDBJ databases">
        <title>Function of individual gut microbiota members based on whole genome sequencing of pure cultures obtained from chicken caecum.</title>
        <authorList>
            <person name="Medvecky M."/>
            <person name="Cejkova D."/>
            <person name="Polansky O."/>
            <person name="Karasova D."/>
            <person name="Kubasova T."/>
            <person name="Cizek A."/>
            <person name="Rychlik I."/>
        </authorList>
    </citation>
    <scope>NUCLEOTIDE SEQUENCE [LARGE SCALE GENOMIC DNA]</scope>
    <source>
        <strain evidence="2">An75</strain>
    </source>
</reference>
<dbReference type="Gene3D" id="3.80.10.10">
    <property type="entry name" value="Ribonuclease Inhibitor"/>
    <property type="match status" value="1"/>
</dbReference>
<evidence type="ECO:0000313" key="2">
    <source>
        <dbReference type="Proteomes" id="UP000195455"/>
    </source>
</evidence>
<dbReference type="InterPro" id="IPR032675">
    <property type="entry name" value="LRR_dom_sf"/>
</dbReference>
<dbReference type="SUPFAM" id="SSF52058">
    <property type="entry name" value="L domain-like"/>
    <property type="match status" value="1"/>
</dbReference>
<gene>
    <name evidence="1" type="ORF">B5G26_13610</name>
</gene>
<dbReference type="PANTHER" id="PTHR45661">
    <property type="entry name" value="SURFACE ANTIGEN"/>
    <property type="match status" value="1"/>
</dbReference>
<dbReference type="Pfam" id="PF13306">
    <property type="entry name" value="LRR_5"/>
    <property type="match status" value="1"/>
</dbReference>
<dbReference type="Proteomes" id="UP000195455">
    <property type="component" value="Unassembled WGS sequence"/>
</dbReference>
<dbReference type="EMBL" id="NFHM01000028">
    <property type="protein sequence ID" value="OUN40821.1"/>
    <property type="molecule type" value="Genomic_DNA"/>
</dbReference>
<dbReference type="InterPro" id="IPR026906">
    <property type="entry name" value="LRR_5"/>
</dbReference>
<organism evidence="1 2">
    <name type="scientific">Anaerotignum lactatifermentans</name>
    <dbReference type="NCBI Taxonomy" id="160404"/>
    <lineage>
        <taxon>Bacteria</taxon>
        <taxon>Bacillati</taxon>
        <taxon>Bacillota</taxon>
        <taxon>Clostridia</taxon>
        <taxon>Lachnospirales</taxon>
        <taxon>Anaerotignaceae</taxon>
        <taxon>Anaerotignum</taxon>
    </lineage>
</organism>
<dbReference type="InterPro" id="IPR053139">
    <property type="entry name" value="Surface_bspA-like"/>
</dbReference>
<dbReference type="RefSeq" id="WP_087990040.1">
    <property type="nucleotide sequence ID" value="NZ_CAUFCZ010000070.1"/>
</dbReference>